<dbReference type="PANTHER" id="PTHR36019:SF3">
    <property type="entry name" value="PLANT_PROTEIN"/>
    <property type="match status" value="1"/>
</dbReference>
<evidence type="ECO:0000313" key="1">
    <source>
        <dbReference type="EMBL" id="KAI0514021.1"/>
    </source>
</evidence>
<organism evidence="1 2">
    <name type="scientific">Dendrobium nobile</name>
    <name type="common">Orchid</name>
    <dbReference type="NCBI Taxonomy" id="94219"/>
    <lineage>
        <taxon>Eukaryota</taxon>
        <taxon>Viridiplantae</taxon>
        <taxon>Streptophyta</taxon>
        <taxon>Embryophyta</taxon>
        <taxon>Tracheophyta</taxon>
        <taxon>Spermatophyta</taxon>
        <taxon>Magnoliopsida</taxon>
        <taxon>Liliopsida</taxon>
        <taxon>Asparagales</taxon>
        <taxon>Orchidaceae</taxon>
        <taxon>Epidendroideae</taxon>
        <taxon>Malaxideae</taxon>
        <taxon>Dendrobiinae</taxon>
        <taxon>Dendrobium</taxon>
    </lineage>
</organism>
<comment type="caution">
    <text evidence="1">The sequence shown here is derived from an EMBL/GenBank/DDBJ whole genome shotgun (WGS) entry which is preliminary data.</text>
</comment>
<sequence>MILNCLLCENGSSPDINGQCCHCYGLVRSANFSPPPFPNFRRNSSIESNRYKGHHKLANSTRAVSTKFSKQTLKPLATGEPRLVRSGGMRRDWSFEDLRNVQGNARKC</sequence>
<dbReference type="Proteomes" id="UP000829196">
    <property type="component" value="Unassembled WGS sequence"/>
</dbReference>
<proteinExistence type="predicted"/>
<dbReference type="EMBL" id="JAGYWB010000008">
    <property type="protein sequence ID" value="KAI0514021.1"/>
    <property type="molecule type" value="Genomic_DNA"/>
</dbReference>
<name>A0A8T3BL88_DENNO</name>
<evidence type="ECO:0000313" key="2">
    <source>
        <dbReference type="Proteomes" id="UP000829196"/>
    </source>
</evidence>
<dbReference type="OrthoDB" id="1847777at2759"/>
<keyword evidence="2" id="KW-1185">Reference proteome</keyword>
<gene>
    <name evidence="1" type="ORF">KFK09_010054</name>
</gene>
<dbReference type="AlphaFoldDB" id="A0A8T3BL88"/>
<reference evidence="1" key="1">
    <citation type="journal article" date="2022" name="Front. Genet.">
        <title>Chromosome-Scale Assembly of the Dendrobium nobile Genome Provides Insights Into the Molecular Mechanism of the Biosynthesis of the Medicinal Active Ingredient of Dendrobium.</title>
        <authorList>
            <person name="Xu Q."/>
            <person name="Niu S.-C."/>
            <person name="Li K.-L."/>
            <person name="Zheng P.-J."/>
            <person name="Zhang X.-J."/>
            <person name="Jia Y."/>
            <person name="Liu Y."/>
            <person name="Niu Y.-X."/>
            <person name="Yu L.-H."/>
            <person name="Chen D.-F."/>
            <person name="Zhang G.-Q."/>
        </authorList>
    </citation>
    <scope>NUCLEOTIDE SEQUENCE</scope>
    <source>
        <tissue evidence="1">Leaf</tissue>
    </source>
</reference>
<accession>A0A8T3BL88</accession>
<dbReference type="PANTHER" id="PTHR36019">
    <property type="entry name" value="PLANT/PROTEIN"/>
    <property type="match status" value="1"/>
</dbReference>
<protein>
    <submittedName>
        <fullName evidence="1">Uncharacterized protein</fullName>
    </submittedName>
</protein>